<dbReference type="RefSeq" id="YP_009327776.1">
    <property type="nucleotide sequence ID" value="NC_032063.1"/>
</dbReference>
<dbReference type="EMBL" id="KX066185">
    <property type="protein sequence ID" value="APB96735.1"/>
    <property type="molecule type" value="Genomic_DNA"/>
</dbReference>
<geneLocation type="mitochondrion" evidence="2"/>
<gene>
    <name evidence="2" type="primary">orf181</name>
</gene>
<feature type="transmembrane region" description="Helical" evidence="1">
    <location>
        <begin position="31"/>
        <end position="53"/>
    </location>
</feature>
<dbReference type="GeneID" id="30513325"/>
<keyword evidence="1" id="KW-0472">Membrane</keyword>
<organism evidence="2">
    <name type="scientific">Epichloe typhina</name>
    <name type="common">Mycoparasitic fungus</name>
    <name type="synonym">Sphaeria typhina</name>
    <dbReference type="NCBI Taxonomy" id="5113"/>
    <lineage>
        <taxon>Eukaryota</taxon>
        <taxon>Fungi</taxon>
        <taxon>Dikarya</taxon>
        <taxon>Ascomycota</taxon>
        <taxon>Pezizomycotina</taxon>
        <taxon>Sordariomycetes</taxon>
        <taxon>Hypocreomycetidae</taxon>
        <taxon>Hypocreales</taxon>
        <taxon>Clavicipitaceae</taxon>
        <taxon>Epichloe</taxon>
    </lineage>
</organism>
<sequence>MKFILLLLTLYYVIITNLLLFVTKKHLRTDYLFLSVIFFLYFLATILAIFGILNNFNIFVVDNNTTNYLSELDFLVEVPETESVINEKVLNDNNENIFCKFINLFNNTKYYDPFIAVELKNTYYINNIKSMNYNNNIEWLDIYRKYTYISCNNNEMLFFIDCFTDILNDLESIQSDLSKRK</sequence>
<keyword evidence="1" id="KW-0812">Transmembrane</keyword>
<proteinExistence type="predicted"/>
<accession>A0A1J0D005</accession>
<dbReference type="AlphaFoldDB" id="A0A1J0D005"/>
<keyword evidence="2" id="KW-0496">Mitochondrion</keyword>
<keyword evidence="1" id="KW-1133">Transmembrane helix</keyword>
<protein>
    <submittedName>
        <fullName evidence="2">Uncharacterized protein</fullName>
    </submittedName>
</protein>
<feature type="transmembrane region" description="Helical" evidence="1">
    <location>
        <begin position="6"/>
        <end position="22"/>
    </location>
</feature>
<evidence type="ECO:0000313" key="2">
    <source>
        <dbReference type="EMBL" id="APB96735.1"/>
    </source>
</evidence>
<reference evidence="2" key="1">
    <citation type="journal article" date="2017" name="Mycologia">
        <title>Epichloe hybrida sp. nov., an emerging model system for investigating fungal allopolyploidy.</title>
        <authorList>
            <person name="Campbell M.A."/>
            <person name="Tapper B.A."/>
            <person name="Johnson R.D."/>
            <person name="Mace W."/>
            <person name="Ram A."/>
            <person name="Lukito Y."/>
            <person name="Dupont P.-Y."/>
            <person name="Johnson L.J."/>
            <person name="Scott D.B."/>
            <person name="Ganley A.R.D."/>
            <person name="Cox M.P."/>
        </authorList>
    </citation>
    <scope>NUCLEOTIDE SEQUENCE</scope>
    <source>
        <strain evidence="2">E8</strain>
    </source>
</reference>
<name>A0A1J0D005_EPITY</name>
<evidence type="ECO:0000256" key="1">
    <source>
        <dbReference type="SAM" id="Phobius"/>
    </source>
</evidence>